<evidence type="ECO:0000313" key="6">
    <source>
        <dbReference type="EMBL" id="GAA4308412.1"/>
    </source>
</evidence>
<comment type="similarity">
    <text evidence="1 5">Belongs to the KptA/TPT1 family.</text>
</comment>
<evidence type="ECO:0000256" key="3">
    <source>
        <dbReference type="ARBA" id="ARBA00023027"/>
    </source>
</evidence>
<evidence type="ECO:0000256" key="1">
    <source>
        <dbReference type="ARBA" id="ARBA00009836"/>
    </source>
</evidence>
<dbReference type="InterPro" id="IPR002745">
    <property type="entry name" value="Ptrans_KptA/Tpt1"/>
</dbReference>
<comment type="function">
    <text evidence="4 5">Removes the 2'-phosphate from RNA via an intermediate in which the phosphate is ADP-ribosylated by NAD followed by a presumed transesterification to release the RNA and generate ADP-ribose 1''-2''-cyclic phosphate (APPR&gt;P). May function as an ADP-ribosylase.</text>
</comment>
<dbReference type="InterPro" id="IPR042081">
    <property type="entry name" value="RNA_2'-PTrans_C"/>
</dbReference>
<dbReference type="Pfam" id="PF01885">
    <property type="entry name" value="PTS_2-RNA"/>
    <property type="match status" value="1"/>
</dbReference>
<keyword evidence="3 5" id="KW-0520">NAD</keyword>
<proteinExistence type="inferred from homology"/>
<dbReference type="PANTHER" id="PTHR12684">
    <property type="entry name" value="PUTATIVE PHOSPHOTRANSFERASE"/>
    <property type="match status" value="1"/>
</dbReference>
<sequence length="184" mass="20650">MISDKEITGISKFLSLVLRHQPLLIGIELDEQGWVSVDDLLTKANAHGNKLTPEILKHVVETNAKKRFAFDENGRKIRASQGHSIEVELGYEPQIPPDILFHGTGAQSVQSILQDGLIKRERQHVHLSMDITTAVQVGSRHGKPKVFEVLAGEMHNQGYVFYLSANKVWLTDNVPAHFLKLKED</sequence>
<dbReference type="Proteomes" id="UP001500582">
    <property type="component" value="Unassembled WGS sequence"/>
</dbReference>
<dbReference type="InterPro" id="IPR042080">
    <property type="entry name" value="RNA_2'-PTrans_N"/>
</dbReference>
<evidence type="ECO:0000256" key="2">
    <source>
        <dbReference type="ARBA" id="ARBA00022679"/>
    </source>
</evidence>
<organism evidence="6 7">
    <name type="scientific">Mucilaginibacter gynuensis</name>
    <dbReference type="NCBI Taxonomy" id="1302236"/>
    <lineage>
        <taxon>Bacteria</taxon>
        <taxon>Pseudomonadati</taxon>
        <taxon>Bacteroidota</taxon>
        <taxon>Sphingobacteriia</taxon>
        <taxon>Sphingobacteriales</taxon>
        <taxon>Sphingobacteriaceae</taxon>
        <taxon>Mucilaginibacter</taxon>
    </lineage>
</organism>
<dbReference type="Gene3D" id="1.10.10.970">
    <property type="entry name" value="RNA 2'-phosphotransferase, Tpt1/KptA family, N-terminal domain"/>
    <property type="match status" value="1"/>
</dbReference>
<dbReference type="RefSeq" id="WP_345209142.1">
    <property type="nucleotide sequence ID" value="NZ_BAABFT010000001.1"/>
</dbReference>
<dbReference type="InterPro" id="IPR022928">
    <property type="entry name" value="RNA_2'-PTrans_KptA"/>
</dbReference>
<accession>A0ABP8FPM5</accession>
<evidence type="ECO:0000256" key="5">
    <source>
        <dbReference type="HAMAP-Rule" id="MF_00299"/>
    </source>
</evidence>
<evidence type="ECO:0000313" key="7">
    <source>
        <dbReference type="Proteomes" id="UP001500582"/>
    </source>
</evidence>
<dbReference type="HAMAP" id="MF_00299">
    <property type="entry name" value="KptA"/>
    <property type="match status" value="1"/>
</dbReference>
<evidence type="ECO:0000256" key="4">
    <source>
        <dbReference type="ARBA" id="ARBA00025212"/>
    </source>
</evidence>
<gene>
    <name evidence="5" type="primary">kptA</name>
    <name evidence="6" type="ORF">GCM10023149_02330</name>
</gene>
<protein>
    <recommendedName>
        <fullName evidence="5">Probable RNA 2'-phosphotransferase</fullName>
        <ecNumber evidence="5">2.7.1.-</ecNumber>
    </recommendedName>
</protein>
<keyword evidence="7" id="KW-1185">Reference proteome</keyword>
<dbReference type="EC" id="2.7.1.-" evidence="5"/>
<dbReference type="PANTHER" id="PTHR12684:SF2">
    <property type="entry name" value="TRNA 2'-PHOSPHOTRANSFERASE 1"/>
    <property type="match status" value="1"/>
</dbReference>
<dbReference type="SUPFAM" id="SSF56399">
    <property type="entry name" value="ADP-ribosylation"/>
    <property type="match status" value="1"/>
</dbReference>
<comment type="caution">
    <text evidence="6">The sequence shown here is derived from an EMBL/GenBank/DDBJ whole genome shotgun (WGS) entry which is preliminary data.</text>
</comment>
<keyword evidence="2 5" id="KW-0808">Transferase</keyword>
<dbReference type="EMBL" id="BAABFT010000001">
    <property type="protein sequence ID" value="GAA4308412.1"/>
    <property type="molecule type" value="Genomic_DNA"/>
</dbReference>
<dbReference type="NCBIfam" id="NF002014">
    <property type="entry name" value="PRK00819.1-4"/>
    <property type="match status" value="1"/>
</dbReference>
<reference evidence="7" key="1">
    <citation type="journal article" date="2019" name="Int. J. Syst. Evol. Microbiol.">
        <title>The Global Catalogue of Microorganisms (GCM) 10K type strain sequencing project: providing services to taxonomists for standard genome sequencing and annotation.</title>
        <authorList>
            <consortium name="The Broad Institute Genomics Platform"/>
            <consortium name="The Broad Institute Genome Sequencing Center for Infectious Disease"/>
            <person name="Wu L."/>
            <person name="Ma J."/>
        </authorList>
    </citation>
    <scope>NUCLEOTIDE SEQUENCE [LARGE SCALE GENOMIC DNA]</scope>
    <source>
        <strain evidence="7">JCM 17705</strain>
    </source>
</reference>
<dbReference type="Gene3D" id="3.20.170.30">
    <property type="match status" value="1"/>
</dbReference>
<name>A0ABP8FPM5_9SPHI</name>